<comment type="caution">
    <text evidence="2">The sequence shown here is derived from an EMBL/GenBank/DDBJ whole genome shotgun (WGS) entry which is preliminary data.</text>
</comment>
<dbReference type="Proteomes" id="UP001583193">
    <property type="component" value="Unassembled WGS sequence"/>
</dbReference>
<accession>A0ABR3YE48</accession>
<organism evidence="2 3">
    <name type="scientific">Paecilomyces lecythidis</name>
    <dbReference type="NCBI Taxonomy" id="3004212"/>
    <lineage>
        <taxon>Eukaryota</taxon>
        <taxon>Fungi</taxon>
        <taxon>Dikarya</taxon>
        <taxon>Ascomycota</taxon>
        <taxon>Pezizomycotina</taxon>
        <taxon>Eurotiomycetes</taxon>
        <taxon>Eurotiomycetidae</taxon>
        <taxon>Eurotiales</taxon>
        <taxon>Thermoascaceae</taxon>
        <taxon>Paecilomyces</taxon>
    </lineage>
</organism>
<keyword evidence="3" id="KW-1185">Reference proteome</keyword>
<evidence type="ECO:0000313" key="3">
    <source>
        <dbReference type="Proteomes" id="UP001583193"/>
    </source>
</evidence>
<reference evidence="2 3" key="1">
    <citation type="journal article" date="2024" name="IMA Fungus">
        <title>IMA Genome - F19 : A genome assembly and annotation guide to empower mycologists, including annotated draft genome sequences of Ceratocystis pirilliformis, Diaporthe australafricana, Fusarium ophioides, Paecilomyces lecythidis, and Sporothrix stenoceras.</title>
        <authorList>
            <person name="Aylward J."/>
            <person name="Wilson A.M."/>
            <person name="Visagie C.M."/>
            <person name="Spraker J."/>
            <person name="Barnes I."/>
            <person name="Buitendag C."/>
            <person name="Ceriani C."/>
            <person name="Del Mar Angel L."/>
            <person name="du Plessis D."/>
            <person name="Fuchs T."/>
            <person name="Gasser K."/>
            <person name="Kramer D."/>
            <person name="Li W."/>
            <person name="Munsamy K."/>
            <person name="Piso A."/>
            <person name="Price J.L."/>
            <person name="Sonnekus B."/>
            <person name="Thomas C."/>
            <person name="van der Nest A."/>
            <person name="van Dijk A."/>
            <person name="van Heerden A."/>
            <person name="van Vuuren N."/>
            <person name="Yilmaz N."/>
            <person name="Duong T.A."/>
            <person name="van der Merwe N.A."/>
            <person name="Wingfield M.J."/>
            <person name="Wingfield B.D."/>
        </authorList>
    </citation>
    <scope>NUCLEOTIDE SEQUENCE [LARGE SCALE GENOMIC DNA]</scope>
    <source>
        <strain evidence="2 3">CMW 18167</strain>
    </source>
</reference>
<dbReference type="EMBL" id="JAVDPF010000001">
    <property type="protein sequence ID" value="KAL1886295.1"/>
    <property type="molecule type" value="Genomic_DNA"/>
</dbReference>
<feature type="region of interest" description="Disordered" evidence="1">
    <location>
        <begin position="27"/>
        <end position="66"/>
    </location>
</feature>
<protein>
    <submittedName>
        <fullName evidence="2">Uncharacterized protein</fullName>
    </submittedName>
</protein>
<evidence type="ECO:0000256" key="1">
    <source>
        <dbReference type="SAM" id="MobiDB-lite"/>
    </source>
</evidence>
<gene>
    <name evidence="2" type="ORF">Plec18167_000224</name>
</gene>
<evidence type="ECO:0000313" key="2">
    <source>
        <dbReference type="EMBL" id="KAL1886295.1"/>
    </source>
</evidence>
<name>A0ABR3YE48_9EURO</name>
<feature type="compositionally biased region" description="Basic and acidic residues" evidence="1">
    <location>
        <begin position="33"/>
        <end position="44"/>
    </location>
</feature>
<sequence length="81" mass="8586">MSPGGGVRSPLNHAAYKRAAARKAVLRTTVNGKDGEEGAQRRVGEGAGSGYTRKGQKGRRRREEWTLDGLATKTLATCSNG</sequence>
<proteinExistence type="predicted"/>